<dbReference type="GO" id="GO:0043137">
    <property type="term" value="P:DNA replication, removal of RNA primer"/>
    <property type="evidence" value="ECO:0007669"/>
    <property type="project" value="TreeGrafter"/>
</dbReference>
<evidence type="ECO:0000313" key="5">
    <source>
        <dbReference type="Proteomes" id="UP000249723"/>
    </source>
</evidence>
<keyword evidence="5" id="KW-1185">Reference proteome</keyword>
<organism evidence="4 5">
    <name type="scientific">Microbotryum saponariae</name>
    <dbReference type="NCBI Taxonomy" id="289078"/>
    <lineage>
        <taxon>Eukaryota</taxon>
        <taxon>Fungi</taxon>
        <taxon>Dikarya</taxon>
        <taxon>Basidiomycota</taxon>
        <taxon>Pucciniomycotina</taxon>
        <taxon>Microbotryomycetes</taxon>
        <taxon>Microbotryales</taxon>
        <taxon>Microbotryaceae</taxon>
        <taxon>Microbotryum</taxon>
    </lineage>
</organism>
<dbReference type="Proteomes" id="UP000249723">
    <property type="component" value="Unassembled WGS sequence"/>
</dbReference>
<dbReference type="STRING" id="289078.A0A2X0LL25"/>
<dbReference type="Pfam" id="PF00075">
    <property type="entry name" value="RNase_H"/>
    <property type="match status" value="1"/>
</dbReference>
<dbReference type="GO" id="GO:0003676">
    <property type="term" value="F:nucleic acid binding"/>
    <property type="evidence" value="ECO:0007669"/>
    <property type="project" value="InterPro"/>
</dbReference>
<dbReference type="CDD" id="cd09276">
    <property type="entry name" value="Rnase_HI_RT_non_LTR"/>
    <property type="match status" value="1"/>
</dbReference>
<dbReference type="GO" id="GO:0004523">
    <property type="term" value="F:RNA-DNA hybrid ribonuclease activity"/>
    <property type="evidence" value="ECO:0007669"/>
    <property type="project" value="InterPro"/>
</dbReference>
<dbReference type="SUPFAM" id="SSF53098">
    <property type="entry name" value="Ribonuclease H-like"/>
    <property type="match status" value="1"/>
</dbReference>
<evidence type="ECO:0000256" key="1">
    <source>
        <dbReference type="ARBA" id="ARBA00005300"/>
    </source>
</evidence>
<feature type="domain" description="RNase H type-1" evidence="3">
    <location>
        <begin position="181"/>
        <end position="326"/>
    </location>
</feature>
<dbReference type="InterPro" id="IPR036397">
    <property type="entry name" value="RNaseH_sf"/>
</dbReference>
<feature type="compositionally biased region" description="Polar residues" evidence="2">
    <location>
        <begin position="561"/>
        <end position="570"/>
    </location>
</feature>
<feature type="region of interest" description="Disordered" evidence="2">
    <location>
        <begin position="535"/>
        <end position="570"/>
    </location>
</feature>
<gene>
    <name evidence="4" type="ORF">BZ3500_MVSOF-1268-A1-R1_CHR6-2G08554</name>
</gene>
<dbReference type="InterPro" id="IPR002156">
    <property type="entry name" value="RNaseH_domain"/>
</dbReference>
<comment type="similarity">
    <text evidence="1">Belongs to the RNase H family.</text>
</comment>
<protein>
    <submittedName>
        <fullName evidence="4">BZ3500_MvSof-1268-A1-R1_Chr6-2g08554 protein</fullName>
    </submittedName>
</protein>
<dbReference type="OrthoDB" id="3265515at2759"/>
<evidence type="ECO:0000256" key="2">
    <source>
        <dbReference type="SAM" id="MobiDB-lite"/>
    </source>
</evidence>
<proteinExistence type="inferred from homology"/>
<sequence>MGYVEQFGQMGECSSVFDAIFRGGIDVDKSKCFSGQGDVDGDDIGMAKLVAGLPRSTSGAAAEVETNLRPTHLRLAHRSHNAATRLLSAPQEHPLRQRFLEAAALTFPRRPNCATHVTPLDQLAHAFPDLRNDDGHLVVCETIQMVDPSPPWDEFEPPETSIAKSKDDAAEQHDQLIASLEPEDVVTYSDGSMMEGRTGSAAVLRITWPADNSIVHISKARALGTQQTVYSAELDGIALAMRMLLQAPPATQHRRMVICVDNQAAVRVATSTRPGPGQEQRIELRRLYLELKKKLALTSIELQWVPGHVEIDGNELADEAAKEATKAAEDDSIRKDLEIERPDAIPASRTALRQRFKTFVSQVWATEWKNAKTGAQLRKLDNSPPGPSHFKLYHGLPRRAATLLAQLRTRRSPLAHDLFRRRLHPTGLCACGAAETLEHVVLSCEQYQDQRRVLRREMKKEDLPPDDIRLYVSNVTASRLLTGFLASTGVCPGYEVLLSRGTTPNSATKGQGAAQCTQDRLVTEMLTDTEVTVRRPRAPTATGRQDRTRVDTRVDREDSNCESYRTSGRF</sequence>
<reference evidence="5" key="1">
    <citation type="submission" date="2016-10" db="EMBL/GenBank/DDBJ databases">
        <authorList>
            <person name="Jeantristanb JTB J.-T."/>
            <person name="Ricardo R."/>
        </authorList>
    </citation>
    <scope>NUCLEOTIDE SEQUENCE [LARGE SCALE GENOMIC DNA]</scope>
</reference>
<dbReference type="InterPro" id="IPR050092">
    <property type="entry name" value="RNase_H"/>
</dbReference>
<evidence type="ECO:0000313" key="4">
    <source>
        <dbReference type="EMBL" id="SCZ93244.1"/>
    </source>
</evidence>
<dbReference type="EMBL" id="FMWP01000047">
    <property type="protein sequence ID" value="SCZ93244.1"/>
    <property type="molecule type" value="Genomic_DNA"/>
</dbReference>
<dbReference type="PANTHER" id="PTHR10642">
    <property type="entry name" value="RIBONUCLEASE H1"/>
    <property type="match status" value="1"/>
</dbReference>
<evidence type="ECO:0000259" key="3">
    <source>
        <dbReference type="PROSITE" id="PS50879"/>
    </source>
</evidence>
<dbReference type="InterPro" id="IPR012337">
    <property type="entry name" value="RNaseH-like_sf"/>
</dbReference>
<dbReference type="PROSITE" id="PS50879">
    <property type="entry name" value="RNASE_H_1"/>
    <property type="match status" value="1"/>
</dbReference>
<dbReference type="Gene3D" id="3.30.420.10">
    <property type="entry name" value="Ribonuclease H-like superfamily/Ribonuclease H"/>
    <property type="match status" value="1"/>
</dbReference>
<dbReference type="AlphaFoldDB" id="A0A2X0LL25"/>
<accession>A0A2X0LL25</accession>
<dbReference type="PANTHER" id="PTHR10642:SF25">
    <property type="entry name" value="RNASE H TYPE-1 DOMAIN-CONTAINING PROTEIN"/>
    <property type="match status" value="1"/>
</dbReference>
<name>A0A2X0LL25_9BASI</name>
<feature type="compositionally biased region" description="Basic and acidic residues" evidence="2">
    <location>
        <begin position="544"/>
        <end position="559"/>
    </location>
</feature>